<gene>
    <name evidence="2" type="primary">Necator_chrX.g23437</name>
    <name evidence="2" type="ORF">RB195_023274</name>
</gene>
<evidence type="ECO:0000313" key="2">
    <source>
        <dbReference type="EMBL" id="KAK6762486.1"/>
    </source>
</evidence>
<comment type="caution">
    <text evidence="2">The sequence shown here is derived from an EMBL/GenBank/DDBJ whole genome shotgun (WGS) entry which is preliminary data.</text>
</comment>
<feature type="compositionally biased region" description="Polar residues" evidence="1">
    <location>
        <begin position="399"/>
        <end position="420"/>
    </location>
</feature>
<reference evidence="2 3" key="1">
    <citation type="submission" date="2023-08" db="EMBL/GenBank/DDBJ databases">
        <title>A Necator americanus chromosomal reference genome.</title>
        <authorList>
            <person name="Ilik V."/>
            <person name="Petrzelkova K.J."/>
            <person name="Pardy F."/>
            <person name="Fuh T."/>
            <person name="Niatou-Singa F.S."/>
            <person name="Gouil Q."/>
            <person name="Baker L."/>
            <person name="Ritchie M.E."/>
            <person name="Jex A.R."/>
            <person name="Gazzola D."/>
            <person name="Li H."/>
            <person name="Toshio Fujiwara R."/>
            <person name="Zhan B."/>
            <person name="Aroian R.V."/>
            <person name="Pafco B."/>
            <person name="Schwarz E.M."/>
        </authorList>
    </citation>
    <scope>NUCLEOTIDE SEQUENCE [LARGE SCALE GENOMIC DNA]</scope>
    <source>
        <strain evidence="2 3">Aroian</strain>
        <tissue evidence="2">Whole animal</tissue>
    </source>
</reference>
<name>A0ABR1EIH6_NECAM</name>
<feature type="region of interest" description="Disordered" evidence="1">
    <location>
        <begin position="386"/>
        <end position="420"/>
    </location>
</feature>
<dbReference type="Proteomes" id="UP001303046">
    <property type="component" value="Unassembled WGS sequence"/>
</dbReference>
<proteinExistence type="predicted"/>
<evidence type="ECO:0000256" key="1">
    <source>
        <dbReference type="SAM" id="MobiDB-lite"/>
    </source>
</evidence>
<sequence length="524" mass="57274">MSTMLHCVCPIAPQDIFFDIHVVVYLKNSFREHNPVHEVTDPSASAATFVNMTVSQCVQFCPTIRVEKLGQRRTQLASECSRVATSDGAIVGGSASLQTGRALPKLPLEVYSAICKTRRANTAFFDEDGNPTYESIDLENDSLIYPLYSKLGDVVSSHPERKYDYPVFSAKETSPSTHNYGGVDYQSSSQVYIICGSEDPYSSITPEPRSSTTAVDRDACTSSACDAGYAKVKQGIGTSWRKETVKCAEFEVDQIYSKIRRPSLITVDDTFSPLEVPNPAADKEIGDGIVAEISRPNSMAVDTESLSSREPSYRYITIRESAELVRERLRVQGQLTLPAREHYYSVIGNEYETVGDVPSTYTYSTVVIPRSQGMLNVTMLLPEFVPPPPTSPIPGRTPCNESPTLASGLQQPSSSNTQSVITPSYSVLSKTRATTSQVDVFADGTAEGATEPSFLEGEASGSPNSKLPSATKLNSELNVVLHLSSIEFGFMQRPMAEENGLCDEDITTERRKLMEVNRTTCSNA</sequence>
<keyword evidence="3" id="KW-1185">Reference proteome</keyword>
<dbReference type="EMBL" id="JAVFWL010000006">
    <property type="protein sequence ID" value="KAK6762486.1"/>
    <property type="molecule type" value="Genomic_DNA"/>
</dbReference>
<accession>A0ABR1EIH6</accession>
<protein>
    <submittedName>
        <fullName evidence="2">Uncharacterized protein</fullName>
    </submittedName>
</protein>
<evidence type="ECO:0000313" key="3">
    <source>
        <dbReference type="Proteomes" id="UP001303046"/>
    </source>
</evidence>
<organism evidence="2 3">
    <name type="scientific">Necator americanus</name>
    <name type="common">Human hookworm</name>
    <dbReference type="NCBI Taxonomy" id="51031"/>
    <lineage>
        <taxon>Eukaryota</taxon>
        <taxon>Metazoa</taxon>
        <taxon>Ecdysozoa</taxon>
        <taxon>Nematoda</taxon>
        <taxon>Chromadorea</taxon>
        <taxon>Rhabditida</taxon>
        <taxon>Rhabditina</taxon>
        <taxon>Rhabditomorpha</taxon>
        <taxon>Strongyloidea</taxon>
        <taxon>Ancylostomatidae</taxon>
        <taxon>Bunostominae</taxon>
        <taxon>Necator</taxon>
    </lineage>
</organism>